<gene>
    <name evidence="2" type="ORF">EGV54_10500</name>
</gene>
<name>A0A8H9BW27_STAPS</name>
<keyword evidence="3" id="KW-1185">Reference proteome</keyword>
<organism evidence="2 3">
    <name type="scientific">Staphylococcus pseudintermedius</name>
    <dbReference type="NCBI Taxonomy" id="283734"/>
    <lineage>
        <taxon>Bacteria</taxon>
        <taxon>Bacillati</taxon>
        <taxon>Bacillota</taxon>
        <taxon>Bacilli</taxon>
        <taxon>Bacillales</taxon>
        <taxon>Staphylococcaceae</taxon>
        <taxon>Staphylococcus</taxon>
        <taxon>Staphylococcus intermedius group</taxon>
    </lineage>
</organism>
<evidence type="ECO:0000256" key="1">
    <source>
        <dbReference type="SAM" id="Coils"/>
    </source>
</evidence>
<dbReference type="RefSeq" id="WP_140240918.1">
    <property type="nucleotide sequence ID" value="NZ_JAQSKJ010000001.1"/>
</dbReference>
<dbReference type="EMBL" id="AAXKXX010000018">
    <property type="protein sequence ID" value="EGQ4385515.1"/>
    <property type="molecule type" value="Genomic_DNA"/>
</dbReference>
<evidence type="ECO:0000313" key="3">
    <source>
        <dbReference type="Proteomes" id="UP000600220"/>
    </source>
</evidence>
<comment type="caution">
    <text evidence="2">The sequence shown here is derived from an EMBL/GenBank/DDBJ whole genome shotgun (WGS) entry which is preliminary data.</text>
</comment>
<feature type="coiled-coil region" evidence="1">
    <location>
        <begin position="50"/>
        <end position="103"/>
    </location>
</feature>
<proteinExistence type="predicted"/>
<accession>A0A8H9BW27</accession>
<sequence length="105" mass="12647">MTITLDENQKNKVQDLAELCDCKITTYVKMTALGNEIKPKVINKISAKEIEIVQEEFRKLDEQIEKYERFLIENESELKVMLLKRLTKVLKKETRKYEEQNYKRY</sequence>
<dbReference type="AlphaFoldDB" id="A0A8H9BW27"/>
<protein>
    <submittedName>
        <fullName evidence="2">Uncharacterized protein</fullName>
    </submittedName>
</protein>
<evidence type="ECO:0000313" key="2">
    <source>
        <dbReference type="EMBL" id="EGQ4385515.1"/>
    </source>
</evidence>
<keyword evidence="1" id="KW-0175">Coiled coil</keyword>
<reference evidence="2 3" key="1">
    <citation type="submission" date="2018-11" db="EMBL/GenBank/DDBJ databases">
        <authorList>
            <consortium name="Veterinary Laboratory Investigation and Response Network"/>
        </authorList>
    </citation>
    <scope>NUCLEOTIDE SEQUENCE [LARGE SCALE GENOMIC DNA]</scope>
    <source>
        <strain evidence="2 3">SPSE-18-VL-LA-PA-Ryan-0021</strain>
    </source>
</reference>
<dbReference type="Proteomes" id="UP000600220">
    <property type="component" value="Unassembled WGS sequence"/>
</dbReference>